<feature type="region of interest" description="Disordered" evidence="17">
    <location>
        <begin position="59"/>
        <end position="78"/>
    </location>
</feature>
<dbReference type="Gene3D" id="2.40.70.10">
    <property type="entry name" value="Acid Proteases"/>
    <property type="match status" value="1"/>
</dbReference>
<keyword evidence="6" id="KW-0479">Metal-binding</keyword>
<feature type="domain" description="Reverse transcriptase" evidence="19">
    <location>
        <begin position="651"/>
        <end position="846"/>
    </location>
</feature>
<dbReference type="InterPro" id="IPR016197">
    <property type="entry name" value="Chromo-like_dom_sf"/>
</dbReference>
<dbReference type="GO" id="GO:0006310">
    <property type="term" value="P:DNA recombination"/>
    <property type="evidence" value="ECO:0007669"/>
    <property type="project" value="UniProtKB-KW"/>
</dbReference>
<dbReference type="InterPro" id="IPR056924">
    <property type="entry name" value="SH3_Tf2-1"/>
</dbReference>
<dbReference type="CDD" id="cd09274">
    <property type="entry name" value="RNase_HI_RT_Ty3"/>
    <property type="match status" value="1"/>
</dbReference>
<dbReference type="InterPro" id="IPR001878">
    <property type="entry name" value="Znf_CCHC"/>
</dbReference>
<feature type="region of interest" description="Disordered" evidence="17">
    <location>
        <begin position="116"/>
        <end position="138"/>
    </location>
</feature>
<feature type="region of interest" description="Disordered" evidence="17">
    <location>
        <begin position="1"/>
        <end position="51"/>
    </location>
</feature>
<dbReference type="PROSITE" id="PS50994">
    <property type="entry name" value="INTEGRASE"/>
    <property type="match status" value="1"/>
</dbReference>
<dbReference type="FunFam" id="3.30.70.270:FF:000020">
    <property type="entry name" value="Transposon Tf2-6 polyprotein-like Protein"/>
    <property type="match status" value="1"/>
</dbReference>
<dbReference type="CDD" id="cd00303">
    <property type="entry name" value="retropepsin_like"/>
    <property type="match status" value="1"/>
</dbReference>
<feature type="compositionally biased region" description="Basic and acidic residues" evidence="17">
    <location>
        <begin position="129"/>
        <end position="138"/>
    </location>
</feature>
<dbReference type="PANTHER" id="PTHR37984">
    <property type="entry name" value="PROTEIN CBG26694"/>
    <property type="match status" value="1"/>
</dbReference>
<feature type="domain" description="CCHC-type" evidence="18">
    <location>
        <begin position="386"/>
        <end position="400"/>
    </location>
</feature>
<protein>
    <recommendedName>
        <fullName evidence="1">RNA-directed DNA polymerase</fullName>
        <ecNumber evidence="1">2.7.7.49</ecNumber>
    </recommendedName>
</protein>
<dbReference type="FunFam" id="3.10.10.10:FF:000007">
    <property type="entry name" value="Retrovirus-related Pol polyprotein from transposon 17.6-like Protein"/>
    <property type="match status" value="1"/>
</dbReference>
<dbReference type="Pfam" id="PF17921">
    <property type="entry name" value="Integrase_H2C2"/>
    <property type="match status" value="1"/>
</dbReference>
<keyword evidence="5" id="KW-0540">Nuclease</keyword>
<evidence type="ECO:0000256" key="2">
    <source>
        <dbReference type="ARBA" id="ARBA00022670"/>
    </source>
</evidence>
<dbReference type="Pfam" id="PF03732">
    <property type="entry name" value="Retrotrans_gag"/>
    <property type="match status" value="1"/>
</dbReference>
<dbReference type="EMBL" id="CM001882">
    <property type="protein sequence ID" value="EOY03146.1"/>
    <property type="molecule type" value="Genomic_DNA"/>
</dbReference>
<evidence type="ECO:0000313" key="21">
    <source>
        <dbReference type="EMBL" id="EOY03146.1"/>
    </source>
</evidence>
<evidence type="ECO:0000256" key="5">
    <source>
        <dbReference type="ARBA" id="ARBA00022722"/>
    </source>
</evidence>
<dbReference type="GO" id="GO:0006508">
    <property type="term" value="P:proteolysis"/>
    <property type="evidence" value="ECO:0007669"/>
    <property type="project" value="UniProtKB-KW"/>
</dbReference>
<dbReference type="Gene3D" id="3.10.10.10">
    <property type="entry name" value="HIV Type 1 Reverse Transcriptase, subunit A, domain 1"/>
    <property type="match status" value="1"/>
</dbReference>
<dbReference type="Gene3D" id="3.30.70.270">
    <property type="match status" value="2"/>
</dbReference>
<dbReference type="InterPro" id="IPR001584">
    <property type="entry name" value="Integrase_cat-core"/>
</dbReference>
<evidence type="ECO:0000259" key="20">
    <source>
        <dbReference type="PROSITE" id="PS50994"/>
    </source>
</evidence>
<evidence type="ECO:0000256" key="16">
    <source>
        <dbReference type="PROSITE-ProRule" id="PRU00047"/>
    </source>
</evidence>
<dbReference type="InterPro" id="IPR050951">
    <property type="entry name" value="Retrovirus_Pol_polyprotein"/>
</dbReference>
<name>A0A061EE03_THECC</name>
<feature type="region of interest" description="Disordered" evidence="17">
    <location>
        <begin position="400"/>
        <end position="458"/>
    </location>
</feature>
<dbReference type="InterPro" id="IPR021109">
    <property type="entry name" value="Peptidase_aspartic_dom_sf"/>
</dbReference>
<keyword evidence="13" id="KW-0239">DNA-directed DNA polymerase</keyword>
<keyword evidence="7" id="KW-0064">Aspartyl protease</keyword>
<evidence type="ECO:0000259" key="18">
    <source>
        <dbReference type="PROSITE" id="PS50158"/>
    </source>
</evidence>
<accession>A0A061EE03</accession>
<dbReference type="FunFam" id="3.10.20.370:FF:000001">
    <property type="entry name" value="Retrovirus-related Pol polyprotein from transposon 17.6-like protein"/>
    <property type="match status" value="1"/>
</dbReference>
<feature type="compositionally biased region" description="Low complexity" evidence="17">
    <location>
        <begin position="314"/>
        <end position="324"/>
    </location>
</feature>
<dbReference type="SUPFAM" id="SSF53098">
    <property type="entry name" value="Ribonuclease H-like"/>
    <property type="match status" value="1"/>
</dbReference>
<proteinExistence type="predicted"/>
<evidence type="ECO:0000256" key="10">
    <source>
        <dbReference type="ARBA" id="ARBA00022842"/>
    </source>
</evidence>
<evidence type="ECO:0000256" key="6">
    <source>
        <dbReference type="ARBA" id="ARBA00022723"/>
    </source>
</evidence>
<keyword evidence="2" id="KW-0645">Protease</keyword>
<evidence type="ECO:0000256" key="17">
    <source>
        <dbReference type="SAM" id="MobiDB-lite"/>
    </source>
</evidence>
<keyword evidence="9" id="KW-0378">Hydrolase</keyword>
<dbReference type="SUPFAM" id="SSF50630">
    <property type="entry name" value="Acid proteases"/>
    <property type="match status" value="1"/>
</dbReference>
<keyword evidence="16" id="KW-0862">Zinc</keyword>
<keyword evidence="22" id="KW-1185">Reference proteome</keyword>
<dbReference type="Pfam" id="PF24626">
    <property type="entry name" value="SH3_Tf2-1"/>
    <property type="match status" value="1"/>
</dbReference>
<dbReference type="InterPro" id="IPR005162">
    <property type="entry name" value="Retrotrans_gag_dom"/>
</dbReference>
<feature type="compositionally biased region" description="Basic and acidic residues" evidence="17">
    <location>
        <begin position="286"/>
        <end position="313"/>
    </location>
</feature>
<dbReference type="CDD" id="cd01647">
    <property type="entry name" value="RT_LTR"/>
    <property type="match status" value="1"/>
</dbReference>
<dbReference type="InterPro" id="IPR012337">
    <property type="entry name" value="RNaseH-like_sf"/>
</dbReference>
<dbReference type="GO" id="GO:0004190">
    <property type="term" value="F:aspartic-type endopeptidase activity"/>
    <property type="evidence" value="ECO:0007669"/>
    <property type="project" value="UniProtKB-KW"/>
</dbReference>
<dbReference type="GO" id="GO:0004519">
    <property type="term" value="F:endonuclease activity"/>
    <property type="evidence" value="ECO:0007669"/>
    <property type="project" value="UniProtKB-KW"/>
</dbReference>
<evidence type="ECO:0000256" key="15">
    <source>
        <dbReference type="ARBA" id="ARBA00023172"/>
    </source>
</evidence>
<keyword evidence="4" id="KW-0548">Nucleotidyltransferase</keyword>
<dbReference type="Pfam" id="PF17917">
    <property type="entry name" value="RT_RNaseH"/>
    <property type="match status" value="1"/>
</dbReference>
<dbReference type="PANTHER" id="PTHR37984:SF5">
    <property type="entry name" value="PROTEIN NYNRIN-LIKE"/>
    <property type="match status" value="1"/>
</dbReference>
<dbReference type="Gene3D" id="3.30.420.10">
    <property type="entry name" value="Ribonuclease H-like superfamily/Ribonuclease H"/>
    <property type="match status" value="1"/>
</dbReference>
<dbReference type="InterPro" id="IPR036397">
    <property type="entry name" value="RNaseH_sf"/>
</dbReference>
<dbReference type="GO" id="GO:0003887">
    <property type="term" value="F:DNA-directed DNA polymerase activity"/>
    <property type="evidence" value="ECO:0007669"/>
    <property type="project" value="UniProtKB-KW"/>
</dbReference>
<evidence type="ECO:0000256" key="13">
    <source>
        <dbReference type="ARBA" id="ARBA00022932"/>
    </source>
</evidence>
<dbReference type="InterPro" id="IPR041588">
    <property type="entry name" value="Integrase_H2C2"/>
</dbReference>
<dbReference type="SUPFAM" id="SSF56672">
    <property type="entry name" value="DNA/RNA polymerases"/>
    <property type="match status" value="1"/>
</dbReference>
<evidence type="ECO:0000256" key="9">
    <source>
        <dbReference type="ARBA" id="ARBA00022801"/>
    </source>
</evidence>
<organism evidence="21 22">
    <name type="scientific">Theobroma cacao</name>
    <name type="common">Cacao</name>
    <name type="synonym">Cocoa</name>
    <dbReference type="NCBI Taxonomy" id="3641"/>
    <lineage>
        <taxon>Eukaryota</taxon>
        <taxon>Viridiplantae</taxon>
        <taxon>Streptophyta</taxon>
        <taxon>Embryophyta</taxon>
        <taxon>Tracheophyta</taxon>
        <taxon>Spermatophyta</taxon>
        <taxon>Magnoliopsida</taxon>
        <taxon>eudicotyledons</taxon>
        <taxon>Gunneridae</taxon>
        <taxon>Pentapetalae</taxon>
        <taxon>rosids</taxon>
        <taxon>malvids</taxon>
        <taxon>Malvales</taxon>
        <taxon>Malvaceae</taxon>
        <taxon>Byttnerioideae</taxon>
        <taxon>Theobroma</taxon>
    </lineage>
</organism>
<dbReference type="Gramene" id="EOY03146">
    <property type="protein sequence ID" value="EOY03146"/>
    <property type="gene ID" value="TCM_017700"/>
</dbReference>
<keyword evidence="16" id="KW-0863">Zinc-finger</keyword>
<dbReference type="GO" id="GO:0003677">
    <property type="term" value="F:DNA binding"/>
    <property type="evidence" value="ECO:0007669"/>
    <property type="project" value="UniProtKB-KW"/>
</dbReference>
<feature type="compositionally biased region" description="Polar residues" evidence="17">
    <location>
        <begin position="405"/>
        <end position="414"/>
    </location>
</feature>
<evidence type="ECO:0000256" key="1">
    <source>
        <dbReference type="ARBA" id="ARBA00012493"/>
    </source>
</evidence>
<keyword evidence="12" id="KW-0695">RNA-directed DNA polymerase</keyword>
<keyword evidence="11" id="KW-0229">DNA integration</keyword>
<feature type="compositionally biased region" description="Polar residues" evidence="17">
    <location>
        <begin position="118"/>
        <end position="128"/>
    </location>
</feature>
<evidence type="ECO:0000256" key="12">
    <source>
        <dbReference type="ARBA" id="ARBA00022918"/>
    </source>
</evidence>
<dbReference type="InterPro" id="IPR041373">
    <property type="entry name" value="RT_RNaseH"/>
</dbReference>
<dbReference type="GO" id="GO:0008270">
    <property type="term" value="F:zinc ion binding"/>
    <property type="evidence" value="ECO:0007669"/>
    <property type="project" value="UniProtKB-KW"/>
</dbReference>
<reference evidence="21 22" key="1">
    <citation type="journal article" date="2013" name="Genome Biol.">
        <title>The genome sequence of the most widely cultivated cacao type and its use to identify candidate genes regulating pod color.</title>
        <authorList>
            <person name="Motamayor J.C."/>
            <person name="Mockaitis K."/>
            <person name="Schmutz J."/>
            <person name="Haiminen N."/>
            <person name="Iii D.L."/>
            <person name="Cornejo O."/>
            <person name="Findley S.D."/>
            <person name="Zheng P."/>
            <person name="Utro F."/>
            <person name="Royaert S."/>
            <person name="Saski C."/>
            <person name="Jenkins J."/>
            <person name="Podicheti R."/>
            <person name="Zhao M."/>
            <person name="Scheffler B.E."/>
            <person name="Stack J.C."/>
            <person name="Feltus F.A."/>
            <person name="Mustiga G.M."/>
            <person name="Amores F."/>
            <person name="Phillips W."/>
            <person name="Marelli J.P."/>
            <person name="May G.D."/>
            <person name="Shapiro H."/>
            <person name="Ma J."/>
            <person name="Bustamante C.D."/>
            <person name="Schnell R.J."/>
            <person name="Main D."/>
            <person name="Gilbert D."/>
            <person name="Parida L."/>
            <person name="Kuhn D.N."/>
        </authorList>
    </citation>
    <scope>NUCLEOTIDE SEQUENCE [LARGE SCALE GENOMIC DNA]</scope>
    <source>
        <strain evidence="22">cv. Matina 1-6</strain>
    </source>
</reference>
<dbReference type="GO" id="GO:0015074">
    <property type="term" value="P:DNA integration"/>
    <property type="evidence" value="ECO:0007669"/>
    <property type="project" value="UniProtKB-KW"/>
</dbReference>
<sequence>MSGALSRSWTKVRMPPKTRAASRRAGEQDAPIEMTDRPWASTQRGRGRRGRVTRLVGLDTPVSRQEEGQSSSEVNRHPAGGITIEDLAAGLQGVNRVVEMMATRMEDIQRVIEGRPTVQESPSSQGQADHQHHEEERGHLDISLPDFLKLKPPTFSGVRSVELVAFQLEDVAQEWYNSLCRGRPTNATPLAWSEFSAAFLDRFLPLSVRNARVREFETLVQTSSMTVSEYDIKFTQLARYAPYLVSTEEMKIQRFVDGLVEPLFRAVASRDFTTYSATVDRAQRIEMRTSESRATRDRAKRGKTEGYQSRRDFSSGGSFSSRQGPQRDSRLPQQGSDAPGANIRVGQRTFSSRRQQDSRQSSQVIRSCDTCGIRHSGRCFLTTKTCYGCGQPGHIMKDCPMAHQSPDSARGSTQPASSAPSVAVSSGLEVSGSRGRGAGTSSQGRPSRSGHQSSIGRGQARVFALTQQEAQTSNAVVSGILSVCNMNARVLFDPGATHSFISPCFASRLGRGRVRREEQLVVSTLLKEIFMAEWEYESCVVRVKDKDTSVNLVVLDTLDFDVILGMDWLSPCHASVDCYHKLVRFDFPGEPSFSIQGDMSNAPTNLISVISARRLLRQGCIGYLAVVKDSQAKIGDVTQVSVVKEFVDVFPEELSGFPPEREIEFCIDLIPDTRPMSIPPYRMAPAELKELKDSWRICWIKLNKVTVKNKYPLPRIDDLFDQLQGAQCFSKIDLRSGYHQLRIRNEDIPKTAFRTRYGHYEFLVMSFGLTNAPAAFMDLMNRVFKPYLDKFVVVFIDDILIYSKSREEHEQHLKIVLQILREHRLYAKFSKCEFWLERVAFLGHVVSREGIQVDTKKIEAVEKWPRSTSVTEIRSFVGLAGYYRRFVKDFSKIVALLTKLTRKDTKFEWSDACENSFEKLKACLTTAPVLSLLQGTGGYTVFCDASGVGLGCVLMQHGKVIAYASRQLKRHEQNYPIHDLEMAAIVFALKIWRHYLYGETCEIYTDHKSLKYIFQQRDLNLRQHRWMELLKDYDCTILYHPGKANVVADALSRKSMGSLAHISIGRRSLVREIHSLGDIGVRLEVAETNALLAHFRVRPILMDRIKEAQSKDEFVIKALEDPQGRKGKMFTKGTDGVLRYGTRLYVPDGDGLRREILEEAHMAAYVVHPGALKMYQDLKGVYWWEGLKRDVAEFVSKCLVCQQVKAEHQKPAGLLQPLPVPRVEVGTYCYGLCNGGAQFTSRFWGKLQEALGTKFDFSTAFHPQTDGQSERTIQTLEDMLRACVIDLGVRWEQYLPLVEFAYNNSFQTSIQMAPFEALYGRRCRSPIGWLEVGERKLLGPELVQDATEKIHMIRVMRFGKKGKLSPRYIGPFEILEKVGAVAYRLALPPDLSNIYPVFHVSMLRKYNPDPSHVIRYETIQLQNDLTYEEQPVAILDRQVKKLCSKDVASVKVLWRNYTSEEVTWEAEDEMRTKHPHLFDM</sequence>
<keyword evidence="8" id="KW-0255">Endonuclease</keyword>
<feature type="compositionally biased region" description="Low complexity" evidence="17">
    <location>
        <begin position="415"/>
        <end position="426"/>
    </location>
</feature>
<dbReference type="SUPFAM" id="SSF54160">
    <property type="entry name" value="Chromo domain-like"/>
    <property type="match status" value="1"/>
</dbReference>
<feature type="domain" description="Integrase catalytic" evidence="20">
    <location>
        <begin position="1234"/>
        <end position="1322"/>
    </location>
</feature>
<dbReference type="SMART" id="SM00343">
    <property type="entry name" value="ZnF_C2HC"/>
    <property type="match status" value="1"/>
</dbReference>
<evidence type="ECO:0000256" key="3">
    <source>
        <dbReference type="ARBA" id="ARBA00022679"/>
    </source>
</evidence>
<keyword evidence="15" id="KW-0233">DNA recombination</keyword>
<evidence type="ECO:0000256" key="4">
    <source>
        <dbReference type="ARBA" id="ARBA00022695"/>
    </source>
</evidence>
<dbReference type="Gene3D" id="1.10.340.70">
    <property type="match status" value="1"/>
</dbReference>
<dbReference type="InterPro" id="IPR043502">
    <property type="entry name" value="DNA/RNA_pol_sf"/>
</dbReference>
<keyword evidence="14" id="KW-0238">DNA-binding</keyword>
<dbReference type="PROSITE" id="PS50158">
    <property type="entry name" value="ZF_CCHC"/>
    <property type="match status" value="1"/>
</dbReference>
<evidence type="ECO:0000313" key="22">
    <source>
        <dbReference type="Proteomes" id="UP000026915"/>
    </source>
</evidence>
<evidence type="ECO:0000256" key="8">
    <source>
        <dbReference type="ARBA" id="ARBA00022759"/>
    </source>
</evidence>
<dbReference type="InParanoid" id="A0A061EE03"/>
<feature type="region of interest" description="Disordered" evidence="17">
    <location>
        <begin position="286"/>
        <end position="366"/>
    </location>
</feature>
<dbReference type="Gene3D" id="4.10.60.10">
    <property type="entry name" value="Zinc finger, CCHC-type"/>
    <property type="match status" value="1"/>
</dbReference>
<keyword evidence="10" id="KW-0460">Magnesium</keyword>
<dbReference type="Pfam" id="PF00098">
    <property type="entry name" value="zf-CCHC"/>
    <property type="match status" value="1"/>
</dbReference>
<evidence type="ECO:0000256" key="14">
    <source>
        <dbReference type="ARBA" id="ARBA00023125"/>
    </source>
</evidence>
<dbReference type="Pfam" id="PF08284">
    <property type="entry name" value="RVP_2"/>
    <property type="match status" value="1"/>
</dbReference>
<dbReference type="Proteomes" id="UP000026915">
    <property type="component" value="Chromosome 4"/>
</dbReference>
<evidence type="ECO:0000259" key="19">
    <source>
        <dbReference type="PROSITE" id="PS50878"/>
    </source>
</evidence>
<dbReference type="PROSITE" id="PS50878">
    <property type="entry name" value="RT_POL"/>
    <property type="match status" value="1"/>
</dbReference>
<keyword evidence="3" id="KW-0808">Transferase</keyword>
<evidence type="ECO:0000256" key="7">
    <source>
        <dbReference type="ARBA" id="ARBA00022750"/>
    </source>
</evidence>
<dbReference type="eggNOG" id="KOG0017">
    <property type="taxonomic scope" value="Eukaryota"/>
</dbReference>
<dbReference type="InterPro" id="IPR000477">
    <property type="entry name" value="RT_dom"/>
</dbReference>
<gene>
    <name evidence="21" type="ORF">TCM_017700</name>
</gene>
<dbReference type="InterPro" id="IPR043128">
    <property type="entry name" value="Rev_trsase/Diguanyl_cyclase"/>
</dbReference>
<dbReference type="HOGENOM" id="CLU_000384_2_2_1"/>
<evidence type="ECO:0000256" key="11">
    <source>
        <dbReference type="ARBA" id="ARBA00022908"/>
    </source>
</evidence>
<dbReference type="Pfam" id="PF00078">
    <property type="entry name" value="RVT_1"/>
    <property type="match status" value="1"/>
</dbReference>
<dbReference type="GO" id="GO:0003964">
    <property type="term" value="F:RNA-directed DNA polymerase activity"/>
    <property type="evidence" value="ECO:0007669"/>
    <property type="project" value="UniProtKB-KW"/>
</dbReference>
<dbReference type="EC" id="2.7.7.49" evidence="1"/>
<feature type="compositionally biased region" description="Low complexity" evidence="17">
    <location>
        <begin position="347"/>
        <end position="366"/>
    </location>
</feature>